<reference evidence="2 3" key="1">
    <citation type="journal article" date="2018" name="Cell">
        <title>The Chara Genome: Secondary Complexity and Implications for Plant Terrestrialization.</title>
        <authorList>
            <person name="Nishiyama T."/>
            <person name="Sakayama H."/>
            <person name="Vries J.D."/>
            <person name="Buschmann H."/>
            <person name="Saint-Marcoux D."/>
            <person name="Ullrich K.K."/>
            <person name="Haas F.B."/>
            <person name="Vanderstraeten L."/>
            <person name="Becker D."/>
            <person name="Lang D."/>
            <person name="Vosolsobe S."/>
            <person name="Rombauts S."/>
            <person name="Wilhelmsson P.K.I."/>
            <person name="Janitza P."/>
            <person name="Kern R."/>
            <person name="Heyl A."/>
            <person name="Rumpler F."/>
            <person name="Villalobos L.I.A.C."/>
            <person name="Clay J.M."/>
            <person name="Skokan R."/>
            <person name="Toyoda A."/>
            <person name="Suzuki Y."/>
            <person name="Kagoshima H."/>
            <person name="Schijlen E."/>
            <person name="Tajeshwar N."/>
            <person name="Catarino B."/>
            <person name="Hetherington A.J."/>
            <person name="Saltykova A."/>
            <person name="Bonnot C."/>
            <person name="Breuninger H."/>
            <person name="Symeonidi A."/>
            <person name="Radhakrishnan G.V."/>
            <person name="Van Nieuwerburgh F."/>
            <person name="Deforce D."/>
            <person name="Chang C."/>
            <person name="Karol K.G."/>
            <person name="Hedrich R."/>
            <person name="Ulvskov P."/>
            <person name="Glockner G."/>
            <person name="Delwiche C.F."/>
            <person name="Petrasek J."/>
            <person name="Van de Peer Y."/>
            <person name="Friml J."/>
            <person name="Beilby M."/>
            <person name="Dolan L."/>
            <person name="Kohara Y."/>
            <person name="Sugano S."/>
            <person name="Fujiyama A."/>
            <person name="Delaux P.-M."/>
            <person name="Quint M."/>
            <person name="TheiBen G."/>
            <person name="Hagemann M."/>
            <person name="Harholt J."/>
            <person name="Dunand C."/>
            <person name="Zachgo S."/>
            <person name="Langdale J."/>
            <person name="Maumus F."/>
            <person name="Straeten D.V.D."/>
            <person name="Gould S.B."/>
            <person name="Rensing S.A."/>
        </authorList>
    </citation>
    <scope>NUCLEOTIDE SEQUENCE [LARGE SCALE GENOMIC DNA]</scope>
    <source>
        <strain evidence="2 3">S276</strain>
    </source>
</reference>
<dbReference type="EMBL" id="BFEA01000260">
    <property type="protein sequence ID" value="GBG77129.1"/>
    <property type="molecule type" value="Genomic_DNA"/>
</dbReference>
<evidence type="ECO:0000313" key="3">
    <source>
        <dbReference type="Proteomes" id="UP000265515"/>
    </source>
</evidence>
<proteinExistence type="predicted"/>
<gene>
    <name evidence="2" type="ORF">CBR_g23455</name>
</gene>
<protein>
    <submittedName>
        <fullName evidence="2">Uncharacterized protein</fullName>
    </submittedName>
</protein>
<comment type="caution">
    <text evidence="2">The sequence shown here is derived from an EMBL/GenBank/DDBJ whole genome shotgun (WGS) entry which is preliminary data.</text>
</comment>
<name>A0A388L492_CHABU</name>
<dbReference type="OrthoDB" id="1045822at2759"/>
<organism evidence="2 3">
    <name type="scientific">Chara braunii</name>
    <name type="common">Braun's stonewort</name>
    <dbReference type="NCBI Taxonomy" id="69332"/>
    <lineage>
        <taxon>Eukaryota</taxon>
        <taxon>Viridiplantae</taxon>
        <taxon>Streptophyta</taxon>
        <taxon>Charophyceae</taxon>
        <taxon>Charales</taxon>
        <taxon>Characeae</taxon>
        <taxon>Chara</taxon>
    </lineage>
</organism>
<dbReference type="Gramene" id="GBG77129">
    <property type="protein sequence ID" value="GBG77129"/>
    <property type="gene ID" value="CBR_g23455"/>
</dbReference>
<dbReference type="OMA" id="PRMNNNY"/>
<dbReference type="Proteomes" id="UP000265515">
    <property type="component" value="Unassembled WGS sequence"/>
</dbReference>
<evidence type="ECO:0000313" key="2">
    <source>
        <dbReference type="EMBL" id="GBG77129.1"/>
    </source>
</evidence>
<dbReference type="AlphaFoldDB" id="A0A388L492"/>
<dbReference type="PANTHER" id="PTHR15907">
    <property type="entry name" value="DUF614 FAMILY PROTEIN-RELATED"/>
    <property type="match status" value="1"/>
</dbReference>
<feature type="region of interest" description="Disordered" evidence="1">
    <location>
        <begin position="1"/>
        <end position="36"/>
    </location>
</feature>
<dbReference type="InterPro" id="IPR006461">
    <property type="entry name" value="PLAC_motif_containing"/>
</dbReference>
<keyword evidence="3" id="KW-1185">Reference proteome</keyword>
<accession>A0A388L492</accession>
<dbReference type="NCBIfam" id="TIGR01571">
    <property type="entry name" value="A_thal_Cys_rich"/>
    <property type="match status" value="1"/>
</dbReference>
<evidence type="ECO:0000256" key="1">
    <source>
        <dbReference type="SAM" id="MobiDB-lite"/>
    </source>
</evidence>
<dbReference type="Pfam" id="PF04749">
    <property type="entry name" value="PLAC8"/>
    <property type="match status" value="1"/>
</dbReference>
<sequence length="228" mass="25114">MDRKPLLGAQDADQRSRYEAYPYHNPNPASTQRLYPPPTAPPYPGAVVNYDHRYVGPGASPPLQLVAGIPYVPPMADDCQRVYIPPDWTYGLCDFHTDVPLCLLTWLFPCVTFGRNAAAIDDGVTSCTTAAAVWCLLQSFCGLACLYSWGFRTKLRRKYNLPEEPMPDILVHCCCMHCALCQEYKELRYRGIDPEGGWGPTAVYGAPTAAPGQQAMGASPYGFNARGV</sequence>